<dbReference type="Gene3D" id="4.10.60.10">
    <property type="entry name" value="Zinc finger, CCHC-type"/>
    <property type="match status" value="1"/>
</dbReference>
<dbReference type="AlphaFoldDB" id="A0AAP0MV17"/>
<dbReference type="Gene3D" id="3.30.420.10">
    <property type="entry name" value="Ribonuclease H-like superfamily/Ribonuclease H"/>
    <property type="match status" value="1"/>
</dbReference>
<evidence type="ECO:0000313" key="3">
    <source>
        <dbReference type="EMBL" id="KAK9220922.1"/>
    </source>
</evidence>
<keyword evidence="1" id="KW-0479">Metal-binding</keyword>
<dbReference type="EMBL" id="JBCGBO010000002">
    <property type="protein sequence ID" value="KAK9220922.1"/>
    <property type="molecule type" value="Genomic_DNA"/>
</dbReference>
<evidence type="ECO:0000256" key="1">
    <source>
        <dbReference type="PROSITE-ProRule" id="PRU00047"/>
    </source>
</evidence>
<keyword evidence="4" id="KW-1185">Reference proteome</keyword>
<accession>A0AAP0MV17</accession>
<organism evidence="3 4">
    <name type="scientific">Citrus x changshan-huyou</name>
    <dbReference type="NCBI Taxonomy" id="2935761"/>
    <lineage>
        <taxon>Eukaryota</taxon>
        <taxon>Viridiplantae</taxon>
        <taxon>Streptophyta</taxon>
        <taxon>Embryophyta</taxon>
        <taxon>Tracheophyta</taxon>
        <taxon>Spermatophyta</taxon>
        <taxon>Magnoliopsida</taxon>
        <taxon>eudicotyledons</taxon>
        <taxon>Gunneridae</taxon>
        <taxon>Pentapetalae</taxon>
        <taxon>rosids</taxon>
        <taxon>malvids</taxon>
        <taxon>Sapindales</taxon>
        <taxon>Rutaceae</taxon>
        <taxon>Aurantioideae</taxon>
        <taxon>Citrus</taxon>
    </lineage>
</organism>
<comment type="caution">
    <text evidence="3">The sequence shown here is derived from an EMBL/GenBank/DDBJ whole genome shotgun (WGS) entry which is preliminary data.</text>
</comment>
<keyword evidence="1" id="KW-0863">Zinc-finger</keyword>
<dbReference type="InterPro" id="IPR001878">
    <property type="entry name" value="Znf_CCHC"/>
</dbReference>
<proteinExistence type="predicted"/>
<dbReference type="SUPFAM" id="SSF53098">
    <property type="entry name" value="Ribonuclease H-like"/>
    <property type="match status" value="1"/>
</dbReference>
<reference evidence="3 4" key="1">
    <citation type="submission" date="2024-05" db="EMBL/GenBank/DDBJ databases">
        <title>Haplotype-resolved chromosome-level genome assembly of Huyou (Citrus changshanensis).</title>
        <authorList>
            <person name="Miao C."/>
            <person name="Chen W."/>
            <person name="Wu Y."/>
            <person name="Wang L."/>
            <person name="Zhao S."/>
            <person name="Grierson D."/>
            <person name="Xu C."/>
            <person name="Chen K."/>
        </authorList>
    </citation>
    <scope>NUCLEOTIDE SEQUENCE [LARGE SCALE GENOMIC DNA]</scope>
    <source>
        <strain evidence="3">01-14</strain>
        <tissue evidence="3">Leaf</tissue>
    </source>
</reference>
<dbReference type="Pfam" id="PF14223">
    <property type="entry name" value="Retrotran_gag_2"/>
    <property type="match status" value="1"/>
</dbReference>
<name>A0AAP0MV17_9ROSI</name>
<sequence length="424" mass="48039">MRALLVQQGLEFALEEDNLEAATSSVTDDKKRQIQNRARSTLVLSLGDSILRKISEEKTTLGIWNKVEALCTKKSLAHRLFLKKKLYTFSMREGVTIQDHIDTFNKIILDLEGVENVTISDKDKAFFLLSSLPKSYKGFVDTMLYGRTTLTLEDVKASLSSKEIQKNNEIETNNDKKKKKRKCFYCRKEGHYIRDCLKKKKKESQEKSGDAAVASDDASDGYHSADLLVASNSNTKGQWVIDSECSFHLCTDKTIFYKYEVVDGGRVLMGNNNVCNLIGIGSVKIKMFNGTVRALHEVRHAPRLKRNLISLGMLDILGYFFKSESGGLEIRKGTEIVMKGVKENGLYVLIQQLELCENCIFGKAHRSKFHKGEHMSKQVLDYAHADLWGPAQVPSLSGGRYFISLIDDYSRKMWVYILKTKDQA</sequence>
<evidence type="ECO:0000259" key="2">
    <source>
        <dbReference type="PROSITE" id="PS50158"/>
    </source>
</evidence>
<dbReference type="InterPro" id="IPR036397">
    <property type="entry name" value="RNaseH_sf"/>
</dbReference>
<dbReference type="Pfam" id="PF22936">
    <property type="entry name" value="Pol_BBD"/>
    <property type="match status" value="1"/>
</dbReference>
<dbReference type="PANTHER" id="PTHR47592:SF27">
    <property type="entry name" value="OS08G0421700 PROTEIN"/>
    <property type="match status" value="1"/>
</dbReference>
<dbReference type="SUPFAM" id="SSF57756">
    <property type="entry name" value="Retrovirus zinc finger-like domains"/>
    <property type="match status" value="1"/>
</dbReference>
<gene>
    <name evidence="3" type="ORF">WN944_009346</name>
</gene>
<dbReference type="InterPro" id="IPR012337">
    <property type="entry name" value="RNaseH-like_sf"/>
</dbReference>
<keyword evidence="1" id="KW-0862">Zinc</keyword>
<dbReference type="GO" id="GO:0003676">
    <property type="term" value="F:nucleic acid binding"/>
    <property type="evidence" value="ECO:0007669"/>
    <property type="project" value="InterPro"/>
</dbReference>
<dbReference type="PANTHER" id="PTHR47592">
    <property type="entry name" value="PBF68 PROTEIN"/>
    <property type="match status" value="1"/>
</dbReference>
<dbReference type="InterPro" id="IPR054722">
    <property type="entry name" value="PolX-like_BBD"/>
</dbReference>
<dbReference type="InterPro" id="IPR036875">
    <property type="entry name" value="Znf_CCHC_sf"/>
</dbReference>
<protein>
    <recommendedName>
        <fullName evidence="2">CCHC-type domain-containing protein</fullName>
    </recommendedName>
</protein>
<dbReference type="GO" id="GO:0008270">
    <property type="term" value="F:zinc ion binding"/>
    <property type="evidence" value="ECO:0007669"/>
    <property type="project" value="UniProtKB-KW"/>
</dbReference>
<evidence type="ECO:0000313" key="4">
    <source>
        <dbReference type="Proteomes" id="UP001428341"/>
    </source>
</evidence>
<dbReference type="PROSITE" id="PS50158">
    <property type="entry name" value="ZF_CCHC"/>
    <property type="match status" value="1"/>
</dbReference>
<feature type="domain" description="CCHC-type" evidence="2">
    <location>
        <begin position="181"/>
        <end position="196"/>
    </location>
</feature>
<dbReference type="Proteomes" id="UP001428341">
    <property type="component" value="Unassembled WGS sequence"/>
</dbReference>
<dbReference type="SMART" id="SM00343">
    <property type="entry name" value="ZnF_C2HC"/>
    <property type="match status" value="1"/>
</dbReference>